<dbReference type="RefSeq" id="WP_012544518.1">
    <property type="nucleotide sequence ID" value="NC_011295.1"/>
</dbReference>
<dbReference type="GO" id="GO:0005506">
    <property type="term" value="F:iron ion binding"/>
    <property type="evidence" value="ECO:0007669"/>
    <property type="project" value="InterPro"/>
</dbReference>
<evidence type="ECO:0000256" key="6">
    <source>
        <dbReference type="PIRNR" id="PIRNR000071"/>
    </source>
</evidence>
<dbReference type="PANTHER" id="PTHR47627:SF1">
    <property type="entry name" value="RUBREDOXIN-1-RELATED"/>
    <property type="match status" value="1"/>
</dbReference>
<dbReference type="PIRSF" id="PIRSF000071">
    <property type="entry name" value="Rubredoxin"/>
    <property type="match status" value="1"/>
</dbReference>
<sequence>MKYVCQVCGFIYDPEVGDPDNGVAPGTPFEELPEDWVCPVCGASKDMFEPAE</sequence>
<feature type="binding site" evidence="7">
    <location>
        <position position="5"/>
    </location>
    <ligand>
        <name>Fe cation</name>
        <dbReference type="ChEBI" id="CHEBI:24875"/>
    </ligand>
</feature>
<dbReference type="NCBIfam" id="NF045768">
    <property type="entry name" value="RubredRD"/>
    <property type="match status" value="1"/>
</dbReference>
<dbReference type="FunFam" id="2.20.28.10:FF:000001">
    <property type="entry name" value="Rubredoxin"/>
    <property type="match status" value="1"/>
</dbReference>
<gene>
    <name evidence="9" type="ordered locus">COPRO5265_0842</name>
</gene>
<dbReference type="InterPro" id="IPR050526">
    <property type="entry name" value="Rubredoxin_ET"/>
</dbReference>
<reference evidence="9 10" key="2">
    <citation type="journal article" date="2014" name="Genome Announc.">
        <title>Complete Genome Sequence of Coprothermobacter proteolyticus DSM 5265.</title>
        <authorList>
            <person name="Alexiev A."/>
            <person name="Coil D.A."/>
            <person name="Badger J.H."/>
            <person name="Enticknap J."/>
            <person name="Ward N."/>
            <person name="Robb F.T."/>
            <person name="Eisen J.A."/>
        </authorList>
    </citation>
    <scope>NUCLEOTIDE SEQUENCE [LARGE SCALE GENOMIC DNA]</scope>
    <source>
        <strain evidence="10">ATCC 35245 / DSM 5265 / OCM 4 / BT</strain>
    </source>
</reference>
<dbReference type="STRING" id="309798.COPRO5265_0842"/>
<reference evidence="10" key="1">
    <citation type="submission" date="2008-08" db="EMBL/GenBank/DDBJ databases">
        <title>The complete genome sequence of Coprothermobacter proteolyticus strain ATCC 5245 / DSM 5265 / BT.</title>
        <authorList>
            <person name="Dodson R.J."/>
            <person name="Durkin A.S."/>
            <person name="Wu M."/>
            <person name="Eisen J."/>
            <person name="Sutton G."/>
        </authorList>
    </citation>
    <scope>NUCLEOTIDE SEQUENCE [LARGE SCALE GENOMIC DNA]</scope>
    <source>
        <strain evidence="10">ATCC 35245 / DSM 5265 / OCM 4 / BT</strain>
    </source>
</reference>
<dbReference type="PROSITE" id="PS00202">
    <property type="entry name" value="RUBREDOXIN"/>
    <property type="match status" value="1"/>
</dbReference>
<evidence type="ECO:0000313" key="10">
    <source>
        <dbReference type="Proteomes" id="UP000001732"/>
    </source>
</evidence>
<evidence type="ECO:0000259" key="8">
    <source>
        <dbReference type="PROSITE" id="PS50903"/>
    </source>
</evidence>
<dbReference type="PRINTS" id="PR00163">
    <property type="entry name" value="RUBREDOXIN"/>
</dbReference>
<comment type="similarity">
    <text evidence="1 6">Belongs to the rubredoxin family.</text>
</comment>
<evidence type="ECO:0000256" key="1">
    <source>
        <dbReference type="ARBA" id="ARBA00005337"/>
    </source>
</evidence>
<feature type="domain" description="Rubredoxin-like" evidence="8">
    <location>
        <begin position="2"/>
        <end position="51"/>
    </location>
</feature>
<evidence type="ECO:0000256" key="7">
    <source>
        <dbReference type="PIRSR" id="PIRSR000071-1"/>
    </source>
</evidence>
<keyword evidence="3 6" id="KW-0479">Metal-binding</keyword>
<dbReference type="InterPro" id="IPR024934">
    <property type="entry name" value="Rubredoxin-like_dom"/>
</dbReference>
<keyword evidence="10" id="KW-1185">Reference proteome</keyword>
<keyword evidence="5 6" id="KW-0408">Iron</keyword>
<dbReference type="InterPro" id="IPR018527">
    <property type="entry name" value="Rubredoxin_Fe_BS"/>
</dbReference>
<keyword evidence="4 6" id="KW-0249">Electron transport</keyword>
<dbReference type="Gene3D" id="2.20.28.10">
    <property type="match status" value="1"/>
</dbReference>
<evidence type="ECO:0000256" key="5">
    <source>
        <dbReference type="ARBA" id="ARBA00023004"/>
    </source>
</evidence>
<protein>
    <recommendedName>
        <fullName evidence="6">Rubredoxin</fullName>
    </recommendedName>
</protein>
<dbReference type="GO" id="GO:0043448">
    <property type="term" value="P:alkane catabolic process"/>
    <property type="evidence" value="ECO:0007669"/>
    <property type="project" value="TreeGrafter"/>
</dbReference>
<proteinExistence type="inferred from homology"/>
<evidence type="ECO:0000256" key="2">
    <source>
        <dbReference type="ARBA" id="ARBA00022448"/>
    </source>
</evidence>
<dbReference type="InterPro" id="IPR024922">
    <property type="entry name" value="Rubredoxin"/>
</dbReference>
<dbReference type="InterPro" id="IPR024935">
    <property type="entry name" value="Rubredoxin_dom"/>
</dbReference>
<organism evidence="9 10">
    <name type="scientific">Coprothermobacter proteolyticus (strain ATCC 35245 / DSM 5265 / OCM 4 / BT)</name>
    <dbReference type="NCBI Taxonomy" id="309798"/>
    <lineage>
        <taxon>Bacteria</taxon>
        <taxon>Pseudomonadati</taxon>
        <taxon>Coprothermobacterota</taxon>
        <taxon>Coprothermobacteria</taxon>
        <taxon>Coprothermobacterales</taxon>
        <taxon>Coprothermobacteraceae</taxon>
        <taxon>Coprothermobacter</taxon>
    </lineage>
</organism>
<dbReference type="EMBL" id="CP001145">
    <property type="protein sequence ID" value="ACI17867.1"/>
    <property type="molecule type" value="Genomic_DNA"/>
</dbReference>
<evidence type="ECO:0000256" key="4">
    <source>
        <dbReference type="ARBA" id="ARBA00022982"/>
    </source>
</evidence>
<comment type="cofactor">
    <cofactor evidence="6 7">
        <name>Fe(3+)</name>
        <dbReference type="ChEBI" id="CHEBI:29034"/>
    </cofactor>
    <text evidence="6 7">Binds 1 Fe(3+) ion per subunit.</text>
</comment>
<dbReference type="PANTHER" id="PTHR47627">
    <property type="entry name" value="RUBREDOXIN"/>
    <property type="match status" value="1"/>
</dbReference>
<dbReference type="Pfam" id="PF00301">
    <property type="entry name" value="Rubredoxin"/>
    <property type="match status" value="1"/>
</dbReference>
<feature type="binding site" evidence="7">
    <location>
        <position position="8"/>
    </location>
    <ligand>
        <name>Fe cation</name>
        <dbReference type="ChEBI" id="CHEBI:24875"/>
    </ligand>
</feature>
<feature type="binding site" evidence="7">
    <location>
        <position position="41"/>
    </location>
    <ligand>
        <name>Fe cation</name>
        <dbReference type="ChEBI" id="CHEBI:24875"/>
    </ligand>
</feature>
<dbReference type="CDD" id="cd00730">
    <property type="entry name" value="rubredoxin"/>
    <property type="match status" value="1"/>
</dbReference>
<dbReference type="HOGENOM" id="CLU_128747_3_3_9"/>
<evidence type="ECO:0000256" key="3">
    <source>
        <dbReference type="ARBA" id="ARBA00022723"/>
    </source>
</evidence>
<keyword evidence="2 6" id="KW-0813">Transport</keyword>
<dbReference type="GO" id="GO:0009055">
    <property type="term" value="F:electron transfer activity"/>
    <property type="evidence" value="ECO:0007669"/>
    <property type="project" value="InterPro"/>
</dbReference>
<dbReference type="KEGG" id="cpo:COPRO5265_0842"/>
<accession>B5Y8T3</accession>
<dbReference type="Proteomes" id="UP000001732">
    <property type="component" value="Chromosome"/>
</dbReference>
<feature type="binding site" evidence="7">
    <location>
        <position position="38"/>
    </location>
    <ligand>
        <name>Fe cation</name>
        <dbReference type="ChEBI" id="CHEBI:24875"/>
    </ligand>
</feature>
<dbReference type="OrthoDB" id="9802447at2"/>
<evidence type="ECO:0000313" key="9">
    <source>
        <dbReference type="EMBL" id="ACI17867.1"/>
    </source>
</evidence>
<dbReference type="SUPFAM" id="SSF57802">
    <property type="entry name" value="Rubredoxin-like"/>
    <property type="match status" value="1"/>
</dbReference>
<dbReference type="eggNOG" id="COG1773">
    <property type="taxonomic scope" value="Bacteria"/>
</dbReference>
<dbReference type="PROSITE" id="PS50903">
    <property type="entry name" value="RUBREDOXIN_LIKE"/>
    <property type="match status" value="1"/>
</dbReference>
<dbReference type="AlphaFoldDB" id="B5Y8T3"/>
<name>B5Y8T3_COPPD</name>